<organism evidence="1 2">
    <name type="scientific">Rhipicephalus sanguineus</name>
    <name type="common">Brown dog tick</name>
    <name type="synonym">Ixodes sanguineus</name>
    <dbReference type="NCBI Taxonomy" id="34632"/>
    <lineage>
        <taxon>Eukaryota</taxon>
        <taxon>Metazoa</taxon>
        <taxon>Ecdysozoa</taxon>
        <taxon>Arthropoda</taxon>
        <taxon>Chelicerata</taxon>
        <taxon>Arachnida</taxon>
        <taxon>Acari</taxon>
        <taxon>Parasitiformes</taxon>
        <taxon>Ixodida</taxon>
        <taxon>Ixodoidea</taxon>
        <taxon>Ixodidae</taxon>
        <taxon>Rhipicephalinae</taxon>
        <taxon>Rhipicephalus</taxon>
        <taxon>Rhipicephalus</taxon>
    </lineage>
</organism>
<keyword evidence="2" id="KW-1185">Reference proteome</keyword>
<dbReference type="GO" id="GO:0043565">
    <property type="term" value="F:sequence-specific DNA binding"/>
    <property type="evidence" value="ECO:0007669"/>
    <property type="project" value="InterPro"/>
</dbReference>
<sequence length="167" mass="18859">MPSMRSYTVAKKIEAVQWHRQGGRNAHATSRHFNIDRRRICEWDNKYVALLQQNFGQSTSSLRRSWEELMRIAESTPKGNLRKPSRQDVLNLVAAAWDAVPEETIIQSLKGCGISNALDGLEDGLPHGRLSDVGDIRPEHPEELQAECYSLLFDTDSDGSFDGFESE</sequence>
<accession>A0A9D4QA49</accession>
<dbReference type="EMBL" id="JABSTV010001247">
    <property type="protein sequence ID" value="KAH7972501.1"/>
    <property type="molecule type" value="Genomic_DNA"/>
</dbReference>
<dbReference type="Gene3D" id="1.10.10.60">
    <property type="entry name" value="Homeodomain-like"/>
    <property type="match status" value="1"/>
</dbReference>
<proteinExistence type="predicted"/>
<name>A0A9D4QA49_RHISA</name>
<evidence type="ECO:0000313" key="1">
    <source>
        <dbReference type="EMBL" id="KAH7972501.1"/>
    </source>
</evidence>
<protein>
    <recommendedName>
        <fullName evidence="3">DDE-1 domain-containing protein</fullName>
    </recommendedName>
</protein>
<dbReference type="Proteomes" id="UP000821837">
    <property type="component" value="Chromosome 11"/>
</dbReference>
<gene>
    <name evidence="1" type="ORF">HPB52_012723</name>
</gene>
<dbReference type="SUPFAM" id="SSF48295">
    <property type="entry name" value="TrpR-like"/>
    <property type="match status" value="1"/>
</dbReference>
<reference evidence="1" key="2">
    <citation type="submission" date="2021-09" db="EMBL/GenBank/DDBJ databases">
        <authorList>
            <person name="Jia N."/>
            <person name="Wang J."/>
            <person name="Shi W."/>
            <person name="Du L."/>
            <person name="Sun Y."/>
            <person name="Zhan W."/>
            <person name="Jiang J."/>
            <person name="Wang Q."/>
            <person name="Zhang B."/>
            <person name="Ji P."/>
            <person name="Sakyi L.B."/>
            <person name="Cui X."/>
            <person name="Yuan T."/>
            <person name="Jiang B."/>
            <person name="Yang W."/>
            <person name="Lam T.T.-Y."/>
            <person name="Chang Q."/>
            <person name="Ding S."/>
            <person name="Wang X."/>
            <person name="Zhu J."/>
            <person name="Ruan X."/>
            <person name="Zhao L."/>
            <person name="Wei J."/>
            <person name="Que T."/>
            <person name="Du C."/>
            <person name="Cheng J."/>
            <person name="Dai P."/>
            <person name="Han X."/>
            <person name="Huang E."/>
            <person name="Gao Y."/>
            <person name="Liu J."/>
            <person name="Shao H."/>
            <person name="Ye R."/>
            <person name="Li L."/>
            <person name="Wei W."/>
            <person name="Wang X."/>
            <person name="Wang C."/>
            <person name="Huo Q."/>
            <person name="Li W."/>
            <person name="Guo W."/>
            <person name="Chen H."/>
            <person name="Chen S."/>
            <person name="Zhou L."/>
            <person name="Zhou L."/>
            <person name="Ni X."/>
            <person name="Tian J."/>
            <person name="Zhou Y."/>
            <person name="Sheng Y."/>
            <person name="Liu T."/>
            <person name="Pan Y."/>
            <person name="Xia L."/>
            <person name="Li J."/>
            <person name="Zhao F."/>
            <person name="Cao W."/>
        </authorList>
    </citation>
    <scope>NUCLEOTIDE SEQUENCE</scope>
    <source>
        <strain evidence="1">Rsan-2018</strain>
        <tissue evidence="1">Larvae</tissue>
    </source>
</reference>
<evidence type="ECO:0000313" key="2">
    <source>
        <dbReference type="Proteomes" id="UP000821837"/>
    </source>
</evidence>
<evidence type="ECO:0008006" key="3">
    <source>
        <dbReference type="Google" id="ProtNLM"/>
    </source>
</evidence>
<dbReference type="AlphaFoldDB" id="A0A9D4QA49"/>
<reference evidence="1" key="1">
    <citation type="journal article" date="2020" name="Cell">
        <title>Large-Scale Comparative Analyses of Tick Genomes Elucidate Their Genetic Diversity and Vector Capacities.</title>
        <authorList>
            <consortium name="Tick Genome and Microbiome Consortium (TIGMIC)"/>
            <person name="Jia N."/>
            <person name="Wang J."/>
            <person name="Shi W."/>
            <person name="Du L."/>
            <person name="Sun Y."/>
            <person name="Zhan W."/>
            <person name="Jiang J.F."/>
            <person name="Wang Q."/>
            <person name="Zhang B."/>
            <person name="Ji P."/>
            <person name="Bell-Sakyi L."/>
            <person name="Cui X.M."/>
            <person name="Yuan T.T."/>
            <person name="Jiang B.G."/>
            <person name="Yang W.F."/>
            <person name="Lam T.T."/>
            <person name="Chang Q.C."/>
            <person name="Ding S.J."/>
            <person name="Wang X.J."/>
            <person name="Zhu J.G."/>
            <person name="Ruan X.D."/>
            <person name="Zhao L."/>
            <person name="Wei J.T."/>
            <person name="Ye R.Z."/>
            <person name="Que T.C."/>
            <person name="Du C.H."/>
            <person name="Zhou Y.H."/>
            <person name="Cheng J.X."/>
            <person name="Dai P.F."/>
            <person name="Guo W.B."/>
            <person name="Han X.H."/>
            <person name="Huang E.J."/>
            <person name="Li L.F."/>
            <person name="Wei W."/>
            <person name="Gao Y.C."/>
            <person name="Liu J.Z."/>
            <person name="Shao H.Z."/>
            <person name="Wang X."/>
            <person name="Wang C.C."/>
            <person name="Yang T.C."/>
            <person name="Huo Q.B."/>
            <person name="Li W."/>
            <person name="Chen H.Y."/>
            <person name="Chen S.E."/>
            <person name="Zhou L.G."/>
            <person name="Ni X.B."/>
            <person name="Tian J.H."/>
            <person name="Sheng Y."/>
            <person name="Liu T."/>
            <person name="Pan Y.S."/>
            <person name="Xia L.Y."/>
            <person name="Li J."/>
            <person name="Zhao F."/>
            <person name="Cao W.C."/>
        </authorList>
    </citation>
    <scope>NUCLEOTIDE SEQUENCE</scope>
    <source>
        <strain evidence="1">Rsan-2018</strain>
    </source>
</reference>
<dbReference type="InterPro" id="IPR010921">
    <property type="entry name" value="Trp_repressor/repl_initiator"/>
</dbReference>
<comment type="caution">
    <text evidence="1">The sequence shown here is derived from an EMBL/GenBank/DDBJ whole genome shotgun (WGS) entry which is preliminary data.</text>
</comment>